<comment type="caution">
    <text evidence="2">The sequence shown here is derived from an EMBL/GenBank/DDBJ whole genome shotgun (WGS) entry which is preliminary data.</text>
</comment>
<sequence length="55" mass="5815">TKNDRLFVFKTRNLLLTGDESIVSSNPSSTSFSSIHLNNPPSSGSGTLNFIGSDG</sequence>
<proteinExistence type="predicted"/>
<dbReference type="AlphaFoldDB" id="A0A8S2WA12"/>
<reference evidence="2" key="1">
    <citation type="submission" date="2021-02" db="EMBL/GenBank/DDBJ databases">
        <authorList>
            <person name="Nowell W R."/>
        </authorList>
    </citation>
    <scope>NUCLEOTIDE SEQUENCE</scope>
</reference>
<feature type="compositionally biased region" description="Low complexity" evidence="1">
    <location>
        <begin position="23"/>
        <end position="34"/>
    </location>
</feature>
<organism evidence="2 3">
    <name type="scientific">Rotaria magnacalcarata</name>
    <dbReference type="NCBI Taxonomy" id="392030"/>
    <lineage>
        <taxon>Eukaryota</taxon>
        <taxon>Metazoa</taxon>
        <taxon>Spiralia</taxon>
        <taxon>Gnathifera</taxon>
        <taxon>Rotifera</taxon>
        <taxon>Eurotatoria</taxon>
        <taxon>Bdelloidea</taxon>
        <taxon>Philodinida</taxon>
        <taxon>Philodinidae</taxon>
        <taxon>Rotaria</taxon>
    </lineage>
</organism>
<name>A0A8S2WA12_9BILA</name>
<dbReference type="EMBL" id="CAJOBJ010066440">
    <property type="protein sequence ID" value="CAF4440943.1"/>
    <property type="molecule type" value="Genomic_DNA"/>
</dbReference>
<feature type="non-terminal residue" evidence="2">
    <location>
        <position position="1"/>
    </location>
</feature>
<evidence type="ECO:0000313" key="2">
    <source>
        <dbReference type="EMBL" id="CAF4440943.1"/>
    </source>
</evidence>
<feature type="compositionally biased region" description="Polar residues" evidence="1">
    <location>
        <begin position="35"/>
        <end position="55"/>
    </location>
</feature>
<dbReference type="Proteomes" id="UP000681720">
    <property type="component" value="Unassembled WGS sequence"/>
</dbReference>
<gene>
    <name evidence="2" type="ORF">GIL414_LOCUS31963</name>
</gene>
<evidence type="ECO:0000256" key="1">
    <source>
        <dbReference type="SAM" id="MobiDB-lite"/>
    </source>
</evidence>
<protein>
    <submittedName>
        <fullName evidence="2">Uncharacterized protein</fullName>
    </submittedName>
</protein>
<feature type="region of interest" description="Disordered" evidence="1">
    <location>
        <begin position="23"/>
        <end position="55"/>
    </location>
</feature>
<accession>A0A8S2WA12</accession>
<evidence type="ECO:0000313" key="3">
    <source>
        <dbReference type="Proteomes" id="UP000681720"/>
    </source>
</evidence>